<evidence type="ECO:0000256" key="10">
    <source>
        <dbReference type="ARBA" id="ARBA00022946"/>
    </source>
</evidence>
<evidence type="ECO:0000256" key="6">
    <source>
        <dbReference type="ARBA" id="ARBA00022801"/>
    </source>
</evidence>
<dbReference type="SMART" id="SM00487">
    <property type="entry name" value="DEXDc"/>
    <property type="match status" value="1"/>
</dbReference>
<dbReference type="FunFam" id="1.20.120.1080:FF:000002">
    <property type="entry name" value="Putative ATP-dependent RNA helicase DHX36"/>
    <property type="match status" value="1"/>
</dbReference>
<dbReference type="GO" id="GO:0016787">
    <property type="term" value="F:hydrolase activity"/>
    <property type="evidence" value="ECO:0007669"/>
    <property type="project" value="UniProtKB-KW"/>
</dbReference>
<dbReference type="PANTHER" id="PTHR18934">
    <property type="entry name" value="ATP-DEPENDENT RNA HELICASE"/>
    <property type="match status" value="1"/>
</dbReference>
<keyword evidence="9" id="KW-0694">RNA-binding</keyword>
<evidence type="ECO:0000256" key="7">
    <source>
        <dbReference type="ARBA" id="ARBA00022806"/>
    </source>
</evidence>
<feature type="compositionally biased region" description="Basic and acidic residues" evidence="12">
    <location>
        <begin position="144"/>
        <end position="153"/>
    </location>
</feature>
<dbReference type="EMBL" id="JAKWFO010000001">
    <property type="protein sequence ID" value="KAI9639404.1"/>
    <property type="molecule type" value="Genomic_DNA"/>
</dbReference>
<keyword evidence="5" id="KW-0547">Nucleotide-binding</keyword>
<dbReference type="Pfam" id="PF07717">
    <property type="entry name" value="OB_NTP_bind"/>
    <property type="match status" value="1"/>
</dbReference>
<dbReference type="CDD" id="cd17917">
    <property type="entry name" value="DEXHc_RHA-like"/>
    <property type="match status" value="1"/>
</dbReference>
<dbReference type="FunFam" id="3.40.50.300:FF:000819">
    <property type="entry name" value="ATP dependent RNA helicase, putative"/>
    <property type="match status" value="1"/>
</dbReference>
<feature type="compositionally biased region" description="Low complexity" evidence="12">
    <location>
        <begin position="391"/>
        <end position="406"/>
    </location>
</feature>
<feature type="region of interest" description="Disordered" evidence="12">
    <location>
        <begin position="384"/>
        <end position="428"/>
    </location>
</feature>
<evidence type="ECO:0000256" key="8">
    <source>
        <dbReference type="ARBA" id="ARBA00022840"/>
    </source>
</evidence>
<dbReference type="InterPro" id="IPR011709">
    <property type="entry name" value="DEAD-box_helicase_OB_fold"/>
</dbReference>
<keyword evidence="3" id="KW-0150">Chloroplast</keyword>
<evidence type="ECO:0000256" key="1">
    <source>
        <dbReference type="ARBA" id="ARBA00004229"/>
    </source>
</evidence>
<dbReference type="GO" id="GO:0003723">
    <property type="term" value="F:RNA binding"/>
    <property type="evidence" value="ECO:0007669"/>
    <property type="project" value="UniProtKB-KW"/>
</dbReference>
<evidence type="ECO:0000259" key="13">
    <source>
        <dbReference type="PROSITE" id="PS51192"/>
    </source>
</evidence>
<comment type="catalytic activity">
    <reaction evidence="11">
        <text>ATP + H2O = ADP + phosphate + H(+)</text>
        <dbReference type="Rhea" id="RHEA:13065"/>
        <dbReference type="ChEBI" id="CHEBI:15377"/>
        <dbReference type="ChEBI" id="CHEBI:15378"/>
        <dbReference type="ChEBI" id="CHEBI:30616"/>
        <dbReference type="ChEBI" id="CHEBI:43474"/>
        <dbReference type="ChEBI" id="CHEBI:456216"/>
        <dbReference type="EC" id="3.6.4.13"/>
    </reaction>
</comment>
<dbReference type="PROSITE" id="PS51192">
    <property type="entry name" value="HELICASE_ATP_BIND_1"/>
    <property type="match status" value="1"/>
</dbReference>
<dbReference type="FunFam" id="3.40.50.300:FF:000500">
    <property type="entry name" value="ATP-dependent RNA helicase DHX29"/>
    <property type="match status" value="1"/>
</dbReference>
<dbReference type="EC" id="3.6.4.13" evidence="2"/>
<dbReference type="GeneID" id="77729936"/>
<feature type="domain" description="Helicase ATP-binding" evidence="13">
    <location>
        <begin position="666"/>
        <end position="843"/>
    </location>
</feature>
<keyword evidence="10" id="KW-0809">Transit peptide</keyword>
<dbReference type="Gene3D" id="3.40.50.300">
    <property type="entry name" value="P-loop containing nucleotide triphosphate hydrolases"/>
    <property type="match status" value="2"/>
</dbReference>
<dbReference type="Proteomes" id="UP001164286">
    <property type="component" value="Unassembled WGS sequence"/>
</dbReference>
<comment type="caution">
    <text evidence="15">The sequence shown here is derived from an EMBL/GenBank/DDBJ whole genome shotgun (WGS) entry which is preliminary data.</text>
</comment>
<feature type="compositionally biased region" description="Low complexity" evidence="12">
    <location>
        <begin position="31"/>
        <end position="48"/>
    </location>
</feature>
<dbReference type="InterPro" id="IPR027417">
    <property type="entry name" value="P-loop_NTPase"/>
</dbReference>
<proteinExistence type="predicted"/>
<evidence type="ECO:0000313" key="15">
    <source>
        <dbReference type="EMBL" id="KAI9639404.1"/>
    </source>
</evidence>
<feature type="compositionally biased region" description="Polar residues" evidence="12">
    <location>
        <begin position="270"/>
        <end position="288"/>
    </location>
</feature>
<accession>A0AA38LYT4</accession>
<dbReference type="RefSeq" id="XP_052949181.1">
    <property type="nucleotide sequence ID" value="XM_053090731.1"/>
</dbReference>
<name>A0AA38LYT4_9TREE</name>
<feature type="region of interest" description="Disordered" evidence="12">
    <location>
        <begin position="144"/>
        <end position="163"/>
    </location>
</feature>
<dbReference type="GO" id="GO:0005524">
    <property type="term" value="F:ATP binding"/>
    <property type="evidence" value="ECO:0007669"/>
    <property type="project" value="UniProtKB-KW"/>
</dbReference>
<organism evidence="15 16">
    <name type="scientific">Dioszegia hungarica</name>
    <dbReference type="NCBI Taxonomy" id="4972"/>
    <lineage>
        <taxon>Eukaryota</taxon>
        <taxon>Fungi</taxon>
        <taxon>Dikarya</taxon>
        <taxon>Basidiomycota</taxon>
        <taxon>Agaricomycotina</taxon>
        <taxon>Tremellomycetes</taxon>
        <taxon>Tremellales</taxon>
        <taxon>Bulleribasidiaceae</taxon>
        <taxon>Dioszegia</taxon>
    </lineage>
</organism>
<feature type="domain" description="Helicase C-terminal" evidence="14">
    <location>
        <begin position="933"/>
        <end position="1112"/>
    </location>
</feature>
<evidence type="ECO:0000256" key="12">
    <source>
        <dbReference type="SAM" id="MobiDB-lite"/>
    </source>
</evidence>
<evidence type="ECO:0000256" key="5">
    <source>
        <dbReference type="ARBA" id="ARBA00022741"/>
    </source>
</evidence>
<dbReference type="CDD" id="cd18791">
    <property type="entry name" value="SF2_C_RHA"/>
    <property type="match status" value="1"/>
</dbReference>
<dbReference type="PANTHER" id="PTHR18934:SF145">
    <property type="entry name" value="ATP-DEPENDENT RNA HELICASE DHX57-RELATED"/>
    <property type="match status" value="1"/>
</dbReference>
<sequence length="1482" mass="162418">MGKKKLSLKPVNRGFATTSVASKKKLDEQAAAEAATPALDTTDDTPIAPEGIAAVAGSKASTGSMVVGAEETKEDWEDEALAEQIVLQSLVDRLHEKGEKEVSRIVKGIEYDTRLSAGFAPLRINEAIRDQVLDLALAEEADSKTEGLGDHVKASGKPSTPAESDKSLLRLYVAFHVLSRLGFSEGRISQCLLEGLEEGGGWDEAIDWMWLHLSEDECLRRGEYAQKEDVLVPEPEDELLTIPEAPVRSKSPGPESSTIASKGPTPPSEPTASALPTSLFQSLDQTPHSDSEEQSDAASEPDLQKANTEWAKYALELDTLKTAAGGTKPKGKKGKGSGVVLETPEMRKLKEKMGVLEKDYMFSRKDADALFKAAKAKRDAEVLRDRLSGRSKPAAPAAESTSSPAPDVTAVSAGDAAGDEEEGEEGGLFGNMLDEPAEPVAMPTMASGDSTPATAITVRSMPIPKQVAYAGSTPKALLRTTLLKSHKTASLQYVPLSGHSRATRVGLQIALAPKRRRVWRMDDVACEDIHEAENYVATLALHSLVHAGEIPGINAKTLPVAYRDLWDELEVERRKKEDEGRREVWRVIKGIYDKKAVEVAGSMGNGAAKPEAAEAVRNGDHGTRSRPDFIEQLQRDCQRRQASKPYQTMLRQRNTLPIASFRQTIIETLQHSQVMVLSGETGCGKSTQLPAYILEDQLSQGKPCKIFVTEPRRISAISLAQRVSAELGDLPGQMGTNASLVGYSIRLEAKTSASTRLAFVTNGIALRMLEAGSAPGKSTAFDEVTHIIVDEVHERSIDSDFLLIVLRQLMAVRPDLKVVLMSATLDAEKISGYFGGCPVLVVPGRTFPVQVNYLEDAVELAGWRVDEGSSYAVRARNARTGTKQLELNEEDGDESDEDEASQADPAKLSSKQYSAQTVSTVNLLDSRQIPYELIVRLLERICFEDVNLQPFSPAVLVFMPGLAEIRKLNDMLSGHREFGSRGFMLYPLHSTISSEGQSAVFDIPPPGVRKIVISTNIAETGVTIPDITCVIDSGKHREMRYDEKRQISRLVETYIARSNAKQRRGRAGRVQEGLAFHLFSRSRHDTQLADHPIPEMLRLSLQDLALRIKILRLKLGNTIEEVLLKALDPPTSLNIQRAISSLVEVRALTLNEDITPMGRLLSKLPMDVHLGKFLLVAAMMRCLDPALTIAATLNSKSPWVTPFGQENQARTVKQAFAIDHSDFFTIVNVFNSWRRASDNPNFVPVFCRKNFVSQQNLQQIEELRQQLLSYLVDSGFVTATPEQKREISQARYSRGFRTRFVSVPAQFNDNAEDLHILGAALASGLYPKILSIDANGGLKTISNQQPTSTHPSSVNFKLRPSEFGTSHLAYFTIMQSKRLYAWEVGPVDDRALALLCGDQADVRASAGSVQLDRKIRFSVSPKSGIAIKLLREHFASVMATKMKGKALSEEQEKWWELGIRCLSVGVYDGEEEGPTVGVNLAR</sequence>
<comment type="subcellular location">
    <subcellularLocation>
        <location evidence="1">Plastid</location>
        <location evidence="1">Chloroplast</location>
    </subcellularLocation>
</comment>
<feature type="region of interest" description="Disordered" evidence="12">
    <location>
        <begin position="882"/>
        <end position="911"/>
    </location>
</feature>
<evidence type="ECO:0000256" key="3">
    <source>
        <dbReference type="ARBA" id="ARBA00022528"/>
    </source>
</evidence>
<feature type="compositionally biased region" description="Acidic residues" evidence="12">
    <location>
        <begin position="887"/>
        <end position="901"/>
    </location>
</feature>
<keyword evidence="16" id="KW-1185">Reference proteome</keyword>
<evidence type="ECO:0000259" key="14">
    <source>
        <dbReference type="PROSITE" id="PS51194"/>
    </source>
</evidence>
<dbReference type="SMART" id="SM00847">
    <property type="entry name" value="HA2"/>
    <property type="match status" value="1"/>
</dbReference>
<evidence type="ECO:0000256" key="9">
    <source>
        <dbReference type="ARBA" id="ARBA00022884"/>
    </source>
</evidence>
<keyword evidence="8" id="KW-0067">ATP-binding</keyword>
<protein>
    <recommendedName>
        <fullName evidence="2">RNA helicase</fullName>
        <ecNumber evidence="2">3.6.4.13</ecNumber>
    </recommendedName>
</protein>
<dbReference type="Pfam" id="PF21010">
    <property type="entry name" value="HA2_C"/>
    <property type="match status" value="1"/>
</dbReference>
<dbReference type="Gene3D" id="1.20.120.1080">
    <property type="match status" value="1"/>
</dbReference>
<keyword evidence="4" id="KW-0934">Plastid</keyword>
<dbReference type="InterPro" id="IPR014001">
    <property type="entry name" value="Helicase_ATP-bd"/>
</dbReference>
<evidence type="ECO:0000256" key="11">
    <source>
        <dbReference type="ARBA" id="ARBA00047984"/>
    </source>
</evidence>
<evidence type="ECO:0000313" key="16">
    <source>
        <dbReference type="Proteomes" id="UP001164286"/>
    </source>
</evidence>
<reference evidence="15" key="1">
    <citation type="journal article" date="2022" name="G3 (Bethesda)">
        <title>High quality genome of the basidiomycete yeast Dioszegia hungarica PDD-24b-2 isolated from cloud water.</title>
        <authorList>
            <person name="Jarrige D."/>
            <person name="Haridas S."/>
            <person name="Bleykasten-Grosshans C."/>
            <person name="Joly M."/>
            <person name="Nadalig T."/>
            <person name="Sancelme M."/>
            <person name="Vuilleumier S."/>
            <person name="Grigoriev I.V."/>
            <person name="Amato P."/>
            <person name="Bringel F."/>
        </authorList>
    </citation>
    <scope>NUCLEOTIDE SEQUENCE</scope>
    <source>
        <strain evidence="15">PDD-24b-2</strain>
    </source>
</reference>
<dbReference type="SMART" id="SM00490">
    <property type="entry name" value="HELICc"/>
    <property type="match status" value="1"/>
</dbReference>
<evidence type="ECO:0000256" key="4">
    <source>
        <dbReference type="ARBA" id="ARBA00022640"/>
    </source>
</evidence>
<dbReference type="InterPro" id="IPR007502">
    <property type="entry name" value="Helicase-assoc_dom"/>
</dbReference>
<dbReference type="InterPro" id="IPR001650">
    <property type="entry name" value="Helicase_C-like"/>
</dbReference>
<keyword evidence="7 15" id="KW-0347">Helicase</keyword>
<dbReference type="GO" id="GO:0003724">
    <property type="term" value="F:RNA helicase activity"/>
    <property type="evidence" value="ECO:0007669"/>
    <property type="project" value="UniProtKB-EC"/>
</dbReference>
<gene>
    <name evidence="15" type="ORF">MKK02DRAFT_39702</name>
</gene>
<feature type="region of interest" description="Disordered" evidence="12">
    <location>
        <begin position="231"/>
        <end position="304"/>
    </location>
</feature>
<keyword evidence="6" id="KW-0378">Hydrolase</keyword>
<dbReference type="Pfam" id="PF00270">
    <property type="entry name" value="DEAD"/>
    <property type="match status" value="1"/>
</dbReference>
<dbReference type="Pfam" id="PF00271">
    <property type="entry name" value="Helicase_C"/>
    <property type="match status" value="1"/>
</dbReference>
<evidence type="ECO:0000256" key="2">
    <source>
        <dbReference type="ARBA" id="ARBA00012552"/>
    </source>
</evidence>
<feature type="region of interest" description="Disordered" evidence="12">
    <location>
        <begin position="26"/>
        <end position="48"/>
    </location>
</feature>
<dbReference type="SUPFAM" id="SSF52540">
    <property type="entry name" value="P-loop containing nucleoside triphosphate hydrolases"/>
    <property type="match status" value="1"/>
</dbReference>
<dbReference type="InterPro" id="IPR011545">
    <property type="entry name" value="DEAD/DEAH_box_helicase_dom"/>
</dbReference>
<dbReference type="PROSITE" id="PS51194">
    <property type="entry name" value="HELICASE_CTER"/>
    <property type="match status" value="1"/>
</dbReference>